<dbReference type="AlphaFoldDB" id="A0A2A4WYU4"/>
<dbReference type="Proteomes" id="UP000218767">
    <property type="component" value="Unassembled WGS sequence"/>
</dbReference>
<proteinExistence type="predicted"/>
<evidence type="ECO:0008006" key="3">
    <source>
        <dbReference type="Google" id="ProtNLM"/>
    </source>
</evidence>
<name>A0A2A4WYU4_9GAMM</name>
<protein>
    <recommendedName>
        <fullName evidence="3">Filamentous haemagglutinin FhaB/tRNA nuclease CdiA-like TPS domain-containing protein</fullName>
    </recommendedName>
</protein>
<evidence type="ECO:0000313" key="2">
    <source>
        <dbReference type="Proteomes" id="UP000218767"/>
    </source>
</evidence>
<dbReference type="Gene3D" id="2.160.20.10">
    <property type="entry name" value="Single-stranded right-handed beta-helix, Pectin lyase-like"/>
    <property type="match status" value="2"/>
</dbReference>
<accession>A0A2A4WYU4</accession>
<dbReference type="InterPro" id="IPR012334">
    <property type="entry name" value="Pectin_lyas_fold"/>
</dbReference>
<evidence type="ECO:0000313" key="1">
    <source>
        <dbReference type="EMBL" id="PCI75414.1"/>
    </source>
</evidence>
<gene>
    <name evidence="1" type="ORF">COB20_12880</name>
</gene>
<comment type="caution">
    <text evidence="1">The sequence shown here is derived from an EMBL/GenBank/DDBJ whole genome shotgun (WGS) entry which is preliminary data.</text>
</comment>
<organism evidence="1 2">
    <name type="scientific">SAR86 cluster bacterium</name>
    <dbReference type="NCBI Taxonomy" id="2030880"/>
    <lineage>
        <taxon>Bacteria</taxon>
        <taxon>Pseudomonadati</taxon>
        <taxon>Pseudomonadota</taxon>
        <taxon>Gammaproteobacteria</taxon>
        <taxon>SAR86 cluster</taxon>
    </lineage>
</organism>
<feature type="non-terminal residue" evidence="1">
    <location>
        <position position="1"/>
    </location>
</feature>
<dbReference type="EMBL" id="NVUL01000075">
    <property type="protein sequence ID" value="PCI75414.1"/>
    <property type="molecule type" value="Genomic_DNA"/>
</dbReference>
<dbReference type="SUPFAM" id="SSF51126">
    <property type="entry name" value="Pectin lyase-like"/>
    <property type="match status" value="2"/>
</dbReference>
<sequence length="356" mass="35776">IRIQAGSLDLANTRIEGSTASDQIDNSAASILIQSPSGSLNMIDSNVETSTSGASAAGFVSIAAGNILLSDGSRIAADTSGSGSAGNVEISNPGSSIILDDSTIQARSSGDGAGGGVNIEAGNLLLRNGSLVSSQASDLGAAGNIEIALDEDLMILGSGELKSEIKTEATQSRGGDISVLVRGELEMRDGFIVATAGADGNGGNVTVNADEVFMQNSGILARASAGNGGSISLSAGQLFIIDTQSAINADSNTGTSGEISTNAPDVDADSALLEQDVNIAASPELAADDCSPTAIGVMSTFRQDDEGGTPQSPDNYLTAIVQTQVNPSTVATEPTIFNFADKLLASIRVNASEECR</sequence>
<dbReference type="InterPro" id="IPR011050">
    <property type="entry name" value="Pectin_lyase_fold/virulence"/>
</dbReference>
<reference evidence="2" key="1">
    <citation type="submission" date="2017-08" db="EMBL/GenBank/DDBJ databases">
        <title>A dynamic microbial community with high functional redundancy inhabits the cold, oxic subseafloor aquifer.</title>
        <authorList>
            <person name="Tully B.J."/>
            <person name="Wheat C.G."/>
            <person name="Glazer B.T."/>
            <person name="Huber J.A."/>
        </authorList>
    </citation>
    <scope>NUCLEOTIDE SEQUENCE [LARGE SCALE GENOMIC DNA]</scope>
</reference>